<sequence length="600" mass="66951">MNCGSWAMDLGQSTSDEYLDRLVTCPVHLTLLLWVPIGDLPRTEGFVRLGSDNYIEWRVLACSRSTDPDLNKDEGEIYQRWLAAQPSAVERVSYTTPTKVLRRPSESSEDSASDGVGRTERVTATTEPPTEMDAVVVHLEELDPKPAESSDLVSEGTESNRLKLEEAYLAAATVSEDCGDHDASNVSEHPGNDIEFEVYARELAFLPNLTEAVSTTLDYTAPHVRHPSLSVEQQDRVVKILKSHERIMISSGNALRPPAYGVVCDIDVQGHPMIKQKARRIPLRHLKQRYELLKGLLKAGRQQSKQIIVGDSRLAIQQSLGVIACLKVSLLTQLNIHRELVARFQSVRYLHVTREYNASADSLAGETLVAKEAETTLTEASKGKLEQLNRIHEVIYGESSREVTQISTLRALSEDMTAQHDNFFDFALKPRFITATTRQQAQPAKKRVSFAESPDEDSEASPVEPEPPDHLSDATTEPSHVENGEISPGAAERPPSAEDVDPLEVQEERRCRVGSAQDVELRWANLKLVLKGESSSFGYKAAREAWKMAGRFMLSDDGLLYFLGENRRWGKERMNETILRLVVPTTMVQEVLQSCHDSLE</sequence>
<evidence type="ECO:0000313" key="2">
    <source>
        <dbReference type="EMBL" id="GMF34800.1"/>
    </source>
</evidence>
<gene>
    <name evidence="2" type="ORF">Pfra01_000904000</name>
</gene>
<feature type="region of interest" description="Disordered" evidence="1">
    <location>
        <begin position="437"/>
        <end position="504"/>
    </location>
</feature>
<organism evidence="2 3">
    <name type="scientific">Phytophthora fragariaefolia</name>
    <dbReference type="NCBI Taxonomy" id="1490495"/>
    <lineage>
        <taxon>Eukaryota</taxon>
        <taxon>Sar</taxon>
        <taxon>Stramenopiles</taxon>
        <taxon>Oomycota</taxon>
        <taxon>Peronosporomycetes</taxon>
        <taxon>Peronosporales</taxon>
        <taxon>Peronosporaceae</taxon>
        <taxon>Phytophthora</taxon>
    </lineage>
</organism>
<dbReference type="AlphaFoldDB" id="A0A9W7CMW5"/>
<name>A0A9W7CMW5_9STRA</name>
<dbReference type="Gene3D" id="3.30.420.10">
    <property type="entry name" value="Ribonuclease H-like superfamily/Ribonuclease H"/>
    <property type="match status" value="1"/>
</dbReference>
<dbReference type="EMBL" id="BSXT01000833">
    <property type="protein sequence ID" value="GMF34800.1"/>
    <property type="molecule type" value="Genomic_DNA"/>
</dbReference>
<reference evidence="2" key="1">
    <citation type="submission" date="2023-04" db="EMBL/GenBank/DDBJ databases">
        <title>Phytophthora fragariaefolia NBRC 109709.</title>
        <authorList>
            <person name="Ichikawa N."/>
            <person name="Sato H."/>
            <person name="Tonouchi N."/>
        </authorList>
    </citation>
    <scope>NUCLEOTIDE SEQUENCE</scope>
    <source>
        <strain evidence="2">NBRC 109709</strain>
    </source>
</reference>
<proteinExistence type="predicted"/>
<accession>A0A9W7CMW5</accession>
<dbReference type="InterPro" id="IPR036397">
    <property type="entry name" value="RNaseH_sf"/>
</dbReference>
<evidence type="ECO:0000313" key="3">
    <source>
        <dbReference type="Proteomes" id="UP001165121"/>
    </source>
</evidence>
<keyword evidence="3" id="KW-1185">Reference proteome</keyword>
<dbReference type="GO" id="GO:0003676">
    <property type="term" value="F:nucleic acid binding"/>
    <property type="evidence" value="ECO:0007669"/>
    <property type="project" value="InterPro"/>
</dbReference>
<comment type="caution">
    <text evidence="2">The sequence shown here is derived from an EMBL/GenBank/DDBJ whole genome shotgun (WGS) entry which is preliminary data.</text>
</comment>
<dbReference type="Proteomes" id="UP001165121">
    <property type="component" value="Unassembled WGS sequence"/>
</dbReference>
<protein>
    <submittedName>
        <fullName evidence="2">Unnamed protein product</fullName>
    </submittedName>
</protein>
<evidence type="ECO:0000256" key="1">
    <source>
        <dbReference type="SAM" id="MobiDB-lite"/>
    </source>
</evidence>
<feature type="region of interest" description="Disordered" evidence="1">
    <location>
        <begin position="95"/>
        <end position="128"/>
    </location>
</feature>